<reference evidence="1 2" key="1">
    <citation type="submission" date="2021-11" db="EMBL/GenBank/DDBJ databases">
        <title>Whole genome of Geoglobus acetivorans.</title>
        <authorList>
            <person name="Liu D."/>
        </authorList>
    </citation>
    <scope>NUCLEOTIDE SEQUENCE [LARGE SCALE GENOMIC DNA]</scope>
    <source>
        <strain evidence="1 2">SBH6</strain>
    </source>
</reference>
<sequence length="113" mass="13817">MIRDRVLSYKNPLYGRRTTSLKLKPLNFFHLIEFFPHLQWEELVEIYGFADGIPCYLEKIKLPFWKWIEKELKTPDTFLKDELDFLMKYELSDTTTYKRILEPLCTAKTHRRR</sequence>
<keyword evidence="2" id="KW-1185">Reference proteome</keyword>
<gene>
    <name evidence="1" type="ORF">LPQ35_05050</name>
</gene>
<name>A0ABZ3H7I2_GEOAI</name>
<proteinExistence type="predicted"/>
<organism evidence="1 2">
    <name type="scientific">Geoglobus acetivorans</name>
    <dbReference type="NCBI Taxonomy" id="565033"/>
    <lineage>
        <taxon>Archaea</taxon>
        <taxon>Methanobacteriati</taxon>
        <taxon>Methanobacteriota</taxon>
        <taxon>Archaeoglobi</taxon>
        <taxon>Archaeoglobales</taxon>
        <taxon>Archaeoglobaceae</taxon>
        <taxon>Geoglobus</taxon>
    </lineage>
</organism>
<evidence type="ECO:0000313" key="1">
    <source>
        <dbReference type="EMBL" id="XAT64738.1"/>
    </source>
</evidence>
<dbReference type="Proteomes" id="UP001492541">
    <property type="component" value="Chromosome"/>
</dbReference>
<dbReference type="PANTHER" id="PTHR34704">
    <property type="entry name" value="ATPASE"/>
    <property type="match status" value="1"/>
</dbReference>
<dbReference type="EMBL" id="CP087714">
    <property type="protein sequence ID" value="XAT64738.1"/>
    <property type="molecule type" value="Genomic_DNA"/>
</dbReference>
<evidence type="ECO:0000313" key="2">
    <source>
        <dbReference type="Proteomes" id="UP001492541"/>
    </source>
</evidence>
<dbReference type="SUPFAM" id="SSF52540">
    <property type="entry name" value="P-loop containing nucleoside triphosphate hydrolases"/>
    <property type="match status" value="1"/>
</dbReference>
<dbReference type="PANTHER" id="PTHR34704:SF1">
    <property type="entry name" value="ATPASE"/>
    <property type="match status" value="1"/>
</dbReference>
<protein>
    <submittedName>
        <fullName evidence="1">Uncharacterized protein</fullName>
    </submittedName>
</protein>
<dbReference type="InterPro" id="IPR027417">
    <property type="entry name" value="P-loop_NTPase"/>
</dbReference>
<accession>A0ABZ3H7I2</accession>